<protein>
    <submittedName>
        <fullName evidence="1">Uncharacterized protein</fullName>
    </submittedName>
</protein>
<dbReference type="AlphaFoldDB" id="A0A6G0T7E5"/>
<dbReference type="Proteomes" id="UP000475862">
    <property type="component" value="Unassembled WGS sequence"/>
</dbReference>
<dbReference type="EMBL" id="VYZN01000053">
    <property type="protein sequence ID" value="KAE9527284.1"/>
    <property type="molecule type" value="Genomic_DNA"/>
</dbReference>
<name>A0A6G0T7E5_APHGL</name>
<gene>
    <name evidence="1" type="ORF">AGLY_012982</name>
</gene>
<sequence length="175" mass="20435">MVPTKHPPFCSLNKRKLYYTDVEEFILHRQLDLAPIVNDSEQSDEHSERSYECIDFTIMCRLKIKFLRNMSKSRTFARLKIQQKTHVSNSIKNYFKFISSICFKIVYSQLIRKVGSLYGYKEVSSSRLGLVGFFLWKSLKRERTGNQTAVVERNTFMGLFGCLRVLCINPTAINV</sequence>
<proteinExistence type="predicted"/>
<reference evidence="1 2" key="1">
    <citation type="submission" date="2019-08" db="EMBL/GenBank/DDBJ databases">
        <title>The genome of the soybean aphid Biotype 1, its phylome, world population structure and adaptation to the North American continent.</title>
        <authorList>
            <person name="Giordano R."/>
            <person name="Donthu R.K."/>
            <person name="Hernandez A.G."/>
            <person name="Wright C.L."/>
            <person name="Zimin A.V."/>
        </authorList>
    </citation>
    <scope>NUCLEOTIDE SEQUENCE [LARGE SCALE GENOMIC DNA]</scope>
    <source>
        <tissue evidence="1">Whole aphids</tissue>
    </source>
</reference>
<organism evidence="1 2">
    <name type="scientific">Aphis glycines</name>
    <name type="common">Soybean aphid</name>
    <dbReference type="NCBI Taxonomy" id="307491"/>
    <lineage>
        <taxon>Eukaryota</taxon>
        <taxon>Metazoa</taxon>
        <taxon>Ecdysozoa</taxon>
        <taxon>Arthropoda</taxon>
        <taxon>Hexapoda</taxon>
        <taxon>Insecta</taxon>
        <taxon>Pterygota</taxon>
        <taxon>Neoptera</taxon>
        <taxon>Paraneoptera</taxon>
        <taxon>Hemiptera</taxon>
        <taxon>Sternorrhyncha</taxon>
        <taxon>Aphidomorpha</taxon>
        <taxon>Aphidoidea</taxon>
        <taxon>Aphididae</taxon>
        <taxon>Aphidini</taxon>
        <taxon>Aphis</taxon>
        <taxon>Aphis</taxon>
    </lineage>
</organism>
<evidence type="ECO:0000313" key="1">
    <source>
        <dbReference type="EMBL" id="KAE9527284.1"/>
    </source>
</evidence>
<accession>A0A6G0T7E5</accession>
<keyword evidence="2" id="KW-1185">Reference proteome</keyword>
<comment type="caution">
    <text evidence="1">The sequence shown here is derived from an EMBL/GenBank/DDBJ whole genome shotgun (WGS) entry which is preliminary data.</text>
</comment>
<evidence type="ECO:0000313" key="2">
    <source>
        <dbReference type="Proteomes" id="UP000475862"/>
    </source>
</evidence>